<dbReference type="AlphaFoldDB" id="A0A8X6XFX5"/>
<proteinExistence type="predicted"/>
<name>A0A8X6XFX5_9ARAC</name>
<dbReference type="EMBL" id="BMAV01009084">
    <property type="protein sequence ID" value="GFY53093.1"/>
    <property type="molecule type" value="Genomic_DNA"/>
</dbReference>
<organism evidence="1 2">
    <name type="scientific">Trichonephila inaurata madagascariensis</name>
    <dbReference type="NCBI Taxonomy" id="2747483"/>
    <lineage>
        <taxon>Eukaryota</taxon>
        <taxon>Metazoa</taxon>
        <taxon>Ecdysozoa</taxon>
        <taxon>Arthropoda</taxon>
        <taxon>Chelicerata</taxon>
        <taxon>Arachnida</taxon>
        <taxon>Araneae</taxon>
        <taxon>Araneomorphae</taxon>
        <taxon>Entelegynae</taxon>
        <taxon>Araneoidea</taxon>
        <taxon>Nephilidae</taxon>
        <taxon>Trichonephila</taxon>
        <taxon>Trichonephila inaurata</taxon>
    </lineage>
</organism>
<dbReference type="OrthoDB" id="10485746at2759"/>
<sequence length="195" mass="22010">MRAKYPKNEEEEKCKDLQSFLIAQTNAHGKFQIEDQSTENVEIGGYASLNTPHCSYTIDDIFMENEAIDTSALDPYSAWHDDFDFDQSNLQFNYIHPNSTSTELKQNTTDEIIFSKSAPGRIIETTSDINFGLDSRISNYSSEITGGQYGALPLSQIDLFHSKEKSTLPKETSFDVIIGRESENKCETLIQSINI</sequence>
<accession>A0A8X6XFX5</accession>
<comment type="caution">
    <text evidence="1">The sequence shown here is derived from an EMBL/GenBank/DDBJ whole genome shotgun (WGS) entry which is preliminary data.</text>
</comment>
<reference evidence="1" key="1">
    <citation type="submission" date="2020-08" db="EMBL/GenBank/DDBJ databases">
        <title>Multicomponent nature underlies the extraordinary mechanical properties of spider dragline silk.</title>
        <authorList>
            <person name="Kono N."/>
            <person name="Nakamura H."/>
            <person name="Mori M."/>
            <person name="Yoshida Y."/>
            <person name="Ohtoshi R."/>
            <person name="Malay A.D."/>
            <person name="Moran D.A.P."/>
            <person name="Tomita M."/>
            <person name="Numata K."/>
            <person name="Arakawa K."/>
        </authorList>
    </citation>
    <scope>NUCLEOTIDE SEQUENCE</scope>
</reference>
<evidence type="ECO:0000313" key="2">
    <source>
        <dbReference type="Proteomes" id="UP000886998"/>
    </source>
</evidence>
<evidence type="ECO:0000313" key="1">
    <source>
        <dbReference type="EMBL" id="GFY53093.1"/>
    </source>
</evidence>
<dbReference type="Proteomes" id="UP000886998">
    <property type="component" value="Unassembled WGS sequence"/>
</dbReference>
<keyword evidence="2" id="KW-1185">Reference proteome</keyword>
<protein>
    <submittedName>
        <fullName evidence="1">Uncharacterized protein</fullName>
    </submittedName>
</protein>
<gene>
    <name evidence="1" type="ORF">TNIN_62591</name>
</gene>